<dbReference type="GO" id="GO:0071949">
    <property type="term" value="F:FAD binding"/>
    <property type="evidence" value="ECO:0007669"/>
    <property type="project" value="InterPro"/>
</dbReference>
<name>B8ERP9_METSB</name>
<evidence type="ECO:0000313" key="5">
    <source>
        <dbReference type="EMBL" id="ACK51101.1"/>
    </source>
</evidence>
<gene>
    <name evidence="5" type="ordered locus">Msil_2163</name>
</gene>
<accession>B8ERP9</accession>
<dbReference type="Gene3D" id="3.30.465.10">
    <property type="match status" value="1"/>
</dbReference>
<keyword evidence="6" id="KW-1185">Reference proteome</keyword>
<dbReference type="RefSeq" id="WP_012591171.1">
    <property type="nucleotide sequence ID" value="NC_011666.1"/>
</dbReference>
<evidence type="ECO:0000256" key="1">
    <source>
        <dbReference type="ARBA" id="ARBA00005466"/>
    </source>
</evidence>
<proteinExistence type="inferred from homology"/>
<keyword evidence="2" id="KW-0285">Flavoprotein</keyword>
<dbReference type="InterPro" id="IPR016169">
    <property type="entry name" value="FAD-bd_PCMH_sub2"/>
</dbReference>
<organism evidence="5 6">
    <name type="scientific">Methylocella silvestris (strain DSM 15510 / CIP 108128 / LMG 27833 / NCIMB 13906 / BL2)</name>
    <dbReference type="NCBI Taxonomy" id="395965"/>
    <lineage>
        <taxon>Bacteria</taxon>
        <taxon>Pseudomonadati</taxon>
        <taxon>Pseudomonadota</taxon>
        <taxon>Alphaproteobacteria</taxon>
        <taxon>Hyphomicrobiales</taxon>
        <taxon>Beijerinckiaceae</taxon>
        <taxon>Methylocella</taxon>
    </lineage>
</organism>
<dbReference type="AlphaFoldDB" id="B8ERP9"/>
<protein>
    <submittedName>
        <fullName evidence="5">FAD linked oxidase domain protein</fullName>
    </submittedName>
</protein>
<dbReference type="STRING" id="395965.Msil_2163"/>
<dbReference type="PANTHER" id="PTHR13878">
    <property type="entry name" value="GULONOLACTONE OXIDASE"/>
    <property type="match status" value="1"/>
</dbReference>
<keyword evidence="3" id="KW-0560">Oxidoreductase</keyword>
<dbReference type="PANTHER" id="PTHR13878:SF53">
    <property type="entry name" value="CYTOKININ DEHYDROGENASE 6"/>
    <property type="match status" value="1"/>
</dbReference>
<dbReference type="InterPro" id="IPR006094">
    <property type="entry name" value="Oxid_FAD_bind_N"/>
</dbReference>
<keyword evidence="2" id="KW-0274">FAD</keyword>
<dbReference type="EMBL" id="CP001280">
    <property type="protein sequence ID" value="ACK51101.1"/>
    <property type="molecule type" value="Genomic_DNA"/>
</dbReference>
<dbReference type="Proteomes" id="UP000002257">
    <property type="component" value="Chromosome"/>
</dbReference>
<dbReference type="Pfam" id="PF01565">
    <property type="entry name" value="FAD_binding_4"/>
    <property type="match status" value="1"/>
</dbReference>
<evidence type="ECO:0000256" key="2">
    <source>
        <dbReference type="ARBA" id="ARBA00022827"/>
    </source>
</evidence>
<dbReference type="eggNOG" id="COG0277">
    <property type="taxonomic scope" value="Bacteria"/>
</dbReference>
<sequence length="442" mass="47544">MELTGWGRFPRFETRLFEPPSAEAAARLQPQLSGFAPRGNGRAYGDAAIGVTACIGSRGLGRFRHFDADERRLTVESGVLLSEIIDAFLPRGFFPPVVPGTQFVSVGGMIASDIHGKNHHGAGGFGDHVDEFELALPSGEIRTCSPSQNTDLFKATIGGMGLTGTILSASFKLIPVESALIAQETIVAQNLDEAIAALSAHEDWPYSAAWIDCLASGASLGRSLIYLGRHAKAADIAAIDPHRRPAGKKRPLGVPIDLPGFTLNRLSVAAFNELYFRKGASAAGPMFLNGIGSFFFPLDGILDWNRIYGRRGFLQHQCVIGADGAAGAIAEILGRFAKRGNASFLAVLKKLGPAGRGYLSFPKPGFTLALDLAMDRGVFEFLDEIDDIVVAAGGRIYLAKDARQSRATFEAGYPELDRFREIRREIGAERRIASRLSDRLGI</sequence>
<evidence type="ECO:0000259" key="4">
    <source>
        <dbReference type="PROSITE" id="PS51387"/>
    </source>
</evidence>
<dbReference type="InterPro" id="IPR016166">
    <property type="entry name" value="FAD-bd_PCMH"/>
</dbReference>
<evidence type="ECO:0000256" key="3">
    <source>
        <dbReference type="ARBA" id="ARBA00023002"/>
    </source>
</evidence>
<dbReference type="SUPFAM" id="SSF56176">
    <property type="entry name" value="FAD-binding/transporter-associated domain-like"/>
    <property type="match status" value="1"/>
</dbReference>
<comment type="similarity">
    <text evidence="1">Belongs to the oxygen-dependent FAD-linked oxidoreductase family.</text>
</comment>
<feature type="domain" description="FAD-binding PCMH-type" evidence="4">
    <location>
        <begin position="9"/>
        <end position="176"/>
    </location>
</feature>
<dbReference type="GO" id="GO:0016491">
    <property type="term" value="F:oxidoreductase activity"/>
    <property type="evidence" value="ECO:0007669"/>
    <property type="project" value="UniProtKB-KW"/>
</dbReference>
<evidence type="ECO:0000313" key="6">
    <source>
        <dbReference type="Proteomes" id="UP000002257"/>
    </source>
</evidence>
<dbReference type="PROSITE" id="PS51387">
    <property type="entry name" value="FAD_PCMH"/>
    <property type="match status" value="1"/>
</dbReference>
<dbReference type="InterPro" id="IPR036318">
    <property type="entry name" value="FAD-bd_PCMH-like_sf"/>
</dbReference>
<dbReference type="HOGENOM" id="CLU_032465_0_0_5"/>
<reference evidence="5 6" key="1">
    <citation type="journal article" date="2010" name="J. Bacteriol.">
        <title>Complete genome sequence of the aerobic facultative methanotroph Methylocella silvestris BL2.</title>
        <authorList>
            <person name="Chen Y."/>
            <person name="Crombie A."/>
            <person name="Rahman M.T."/>
            <person name="Dedysh S.N."/>
            <person name="Liesack W."/>
            <person name="Stott M.B."/>
            <person name="Alam M."/>
            <person name="Theisen A.R."/>
            <person name="Murrell J.C."/>
            <person name="Dunfield P.F."/>
        </authorList>
    </citation>
    <scope>NUCLEOTIDE SEQUENCE [LARGE SCALE GENOMIC DNA]</scope>
    <source>
        <strain evidence="6">DSM 15510 / CIP 108128 / LMG 27833 / NCIMB 13906 / BL2</strain>
    </source>
</reference>
<dbReference type="KEGG" id="msl:Msil_2163"/>
<dbReference type="InterPro" id="IPR050432">
    <property type="entry name" value="FAD-linked_Oxidoreductases_BP"/>
</dbReference>